<organism evidence="3 5">
    <name type="scientific">Mycobacterium kubicae</name>
    <dbReference type="NCBI Taxonomy" id="120959"/>
    <lineage>
        <taxon>Bacteria</taxon>
        <taxon>Bacillati</taxon>
        <taxon>Actinomycetota</taxon>
        <taxon>Actinomycetes</taxon>
        <taxon>Mycobacteriales</taxon>
        <taxon>Mycobacteriaceae</taxon>
        <taxon>Mycobacterium</taxon>
        <taxon>Mycobacterium simiae complex</taxon>
    </lineage>
</organism>
<evidence type="ECO:0000259" key="1">
    <source>
        <dbReference type="Pfam" id="PF00934"/>
    </source>
</evidence>
<evidence type="ECO:0000313" key="4">
    <source>
        <dbReference type="Proteomes" id="UP000465306"/>
    </source>
</evidence>
<dbReference type="RefSeq" id="WP_085075235.1">
    <property type="nucleotide sequence ID" value="NZ_BLKU01000003.1"/>
</dbReference>
<reference evidence="2" key="2">
    <citation type="submission" date="2020-02" db="EMBL/GenBank/DDBJ databases">
        <authorList>
            <person name="Matsumoto Y."/>
            <person name="Kinjo T."/>
            <person name="Motooka D."/>
            <person name="Nabeya D."/>
            <person name="Jung N."/>
            <person name="Uechi K."/>
            <person name="Horii T."/>
            <person name="Iida T."/>
            <person name="Fujita J."/>
            <person name="Nakamura S."/>
        </authorList>
    </citation>
    <scope>NUCLEOTIDE SEQUENCE</scope>
    <source>
        <strain evidence="2">JCM 13573</strain>
    </source>
</reference>
<keyword evidence="4" id="KW-1185">Reference proteome</keyword>
<sequence>MAFVVAAPELLQGAAQDLAGIQSSLAEAAAAVSAPTTGVVAAAQDEVSQAIATLFGNHGRQFQALSAQAQAFHQQFVGLVNAGANAYATAEAANVEQTLLSGLTAPAQSLFGSLTVASNLGGEIQVSVNALSSAITGAPAALSGAIQTGGQSLSQSIAGFTASLGALESGGAPGLITGFNSFANAVVAPYQALATNTINNLQAIGNTIAAHPFPFLNQLASNQAGYAQTIASSIATGIQNLPAEVASLPATIQAGLQQLLAFNPAPYVQSFINNQIGYAQTIGTSLVSAAQDFGAGVQTLPAGFQAAALDLLAGNNVAAYGDINSALVNAFLPGFNGVLVAQVGQLATFDIVPIGPLGDLAPIFGIPAQMAQNLTNLLPAGSIPAQIAQNATNVLSAATNFGTTLSISDKANLTFGIPLQLVLDGIGGPANALSALNSSSVAFLSAVQTGNASAAAAALLDAPAVIADGFLNGTTVIALPPASVSLFPGATLPSTTYIPLGGLLTPLTLPQVIVDVDGTMLPLILSGNTPLGGLIPGLLSFGSQLAQAITPIG</sequence>
<dbReference type="EMBL" id="BLKU01000003">
    <property type="protein sequence ID" value="GFG64907.1"/>
    <property type="molecule type" value="Genomic_DNA"/>
</dbReference>
<dbReference type="KEGG" id="mku:I2456_12600"/>
<dbReference type="Gene3D" id="1.10.287.850">
    <property type="entry name" value="HP0062-like domain"/>
    <property type="match status" value="1"/>
</dbReference>
<gene>
    <name evidence="2" type="primary">PE_3</name>
    <name evidence="3" type="ORF">I2456_12600</name>
    <name evidence="2" type="ORF">MKUB_23970</name>
</gene>
<name>A0AAX1JFD8_9MYCO</name>
<dbReference type="EMBL" id="CP065047">
    <property type="protein sequence ID" value="QPI40189.1"/>
    <property type="molecule type" value="Genomic_DNA"/>
</dbReference>
<dbReference type="AlphaFoldDB" id="A0AAX1JFD8"/>
<proteinExistence type="predicted"/>
<dbReference type="SUPFAM" id="SSF140459">
    <property type="entry name" value="PE/PPE dimer-like"/>
    <property type="match status" value="1"/>
</dbReference>
<reference evidence="3" key="3">
    <citation type="submission" date="2020-11" db="EMBL/GenBank/DDBJ databases">
        <title>Intraspecies plasmid and genomic variation of Mycobacterium kubicae revealed by the complete genome sequences of two clinical isolates.</title>
        <authorList>
            <person name="Hendrix J.R."/>
            <person name="Epperson L.E."/>
            <person name="Honda J.R."/>
            <person name="Strong M."/>
        </authorList>
    </citation>
    <scope>NUCLEOTIDE SEQUENCE</scope>
    <source>
        <strain evidence="3">JCM 13573</strain>
    </source>
</reference>
<feature type="domain" description="PE" evidence="1">
    <location>
        <begin position="4"/>
        <end position="94"/>
    </location>
</feature>
<evidence type="ECO:0000313" key="5">
    <source>
        <dbReference type="Proteomes" id="UP000663583"/>
    </source>
</evidence>
<reference evidence="2 4" key="1">
    <citation type="journal article" date="2019" name="Emerg. Microbes Infect.">
        <title>Comprehensive subspecies identification of 175 nontuberculous mycobacteria species based on 7547 genomic profiles.</title>
        <authorList>
            <person name="Matsumoto Y."/>
            <person name="Kinjo T."/>
            <person name="Motooka D."/>
            <person name="Nabeya D."/>
            <person name="Jung N."/>
            <person name="Uechi K."/>
            <person name="Horii T."/>
            <person name="Iida T."/>
            <person name="Fujita J."/>
            <person name="Nakamura S."/>
        </authorList>
    </citation>
    <scope>NUCLEOTIDE SEQUENCE [LARGE SCALE GENOMIC DNA]</scope>
    <source>
        <strain evidence="2 4">JCM 13573</strain>
    </source>
</reference>
<dbReference type="InterPro" id="IPR000084">
    <property type="entry name" value="PE-PGRS_N"/>
</dbReference>
<dbReference type="Pfam" id="PF00934">
    <property type="entry name" value="PE"/>
    <property type="match status" value="1"/>
</dbReference>
<dbReference type="Proteomes" id="UP000465306">
    <property type="component" value="Unassembled WGS sequence"/>
</dbReference>
<accession>A0AAX1JFD8</accession>
<protein>
    <submittedName>
        <fullName evidence="3">PE family protein</fullName>
    </submittedName>
</protein>
<evidence type="ECO:0000313" key="3">
    <source>
        <dbReference type="EMBL" id="QPI40189.1"/>
    </source>
</evidence>
<dbReference type="InterPro" id="IPR038332">
    <property type="entry name" value="PPE_sf"/>
</dbReference>
<evidence type="ECO:0000313" key="2">
    <source>
        <dbReference type="EMBL" id="GFG64907.1"/>
    </source>
</evidence>
<dbReference type="Proteomes" id="UP000663583">
    <property type="component" value="Chromosome"/>
</dbReference>